<dbReference type="NCBIfam" id="NF005589">
    <property type="entry name" value="PRK07314.1"/>
    <property type="match status" value="1"/>
</dbReference>
<evidence type="ECO:0000259" key="15">
    <source>
        <dbReference type="PROSITE" id="PS52004"/>
    </source>
</evidence>
<gene>
    <name evidence="16" type="primary">fabF</name>
    <name evidence="16" type="ORF">NITHO_3130006</name>
</gene>
<dbReference type="PANTHER" id="PTHR11712">
    <property type="entry name" value="POLYKETIDE SYNTHASE-RELATED"/>
    <property type="match status" value="1"/>
</dbReference>
<dbReference type="GO" id="GO:0004315">
    <property type="term" value="F:3-oxoacyl-[acyl-carrier-protein] synthase activity"/>
    <property type="evidence" value="ECO:0007669"/>
    <property type="project" value="UniProtKB-UniRule"/>
</dbReference>
<dbReference type="Proteomes" id="UP000004221">
    <property type="component" value="Unassembled WGS sequence"/>
</dbReference>
<evidence type="ECO:0000256" key="14">
    <source>
        <dbReference type="SAM" id="MobiDB-lite"/>
    </source>
</evidence>
<dbReference type="CDD" id="cd00834">
    <property type="entry name" value="KAS_I_II"/>
    <property type="match status" value="1"/>
</dbReference>
<proteinExistence type="inferred from homology"/>
<dbReference type="EC" id="2.3.1.179" evidence="3 11"/>
<comment type="function">
    <text evidence="11">Involved in the type II fatty acid elongation cycle. Catalyzes the elongation of a wide range of acyl-ACP by the addition of two carbons from malonyl-ACP to an acyl acceptor. Can efficiently catalyze the conversion of palmitoleoyl-ACP (cis-hexadec-9-enoyl-ACP) to cis-vaccenoyl-ACP (cis-octadec-11-enoyl-ACP), an essential step in the thermal regulation of fatty acid composition.</text>
</comment>
<dbReference type="UniPathway" id="UPA00094"/>
<keyword evidence="6 11" id="KW-0808">Transferase</keyword>
<protein>
    <recommendedName>
        <fullName evidence="4 11">3-oxoacyl-[acyl-carrier-protein] synthase 2</fullName>
        <ecNumber evidence="3 11">2.3.1.179</ecNumber>
    </recommendedName>
</protein>
<dbReference type="PROSITE" id="PS52004">
    <property type="entry name" value="KS3_2"/>
    <property type="match status" value="1"/>
</dbReference>
<keyword evidence="7" id="KW-0276">Fatty acid metabolism</keyword>
<dbReference type="SMART" id="SM00825">
    <property type="entry name" value="PKS_KS"/>
    <property type="match status" value="1"/>
</dbReference>
<dbReference type="Pfam" id="PF00109">
    <property type="entry name" value="ketoacyl-synt"/>
    <property type="match status" value="1"/>
</dbReference>
<comment type="similarity">
    <text evidence="2 11 13">Belongs to the thiolase-like superfamily. Beta-ketoacyl-ACP synthases family.</text>
</comment>
<dbReference type="InterPro" id="IPR000794">
    <property type="entry name" value="Beta-ketoacyl_synthase"/>
</dbReference>
<keyword evidence="10 11" id="KW-0012">Acyltransferase</keyword>
<evidence type="ECO:0000256" key="11">
    <source>
        <dbReference type="PIRNR" id="PIRNR000447"/>
    </source>
</evidence>
<dbReference type="FunFam" id="3.40.47.10:FF:000018">
    <property type="entry name" value="3-oxoacyl-[acyl-carrier-protein] synthase 2"/>
    <property type="match status" value="1"/>
</dbReference>
<dbReference type="EMBL" id="CAGS01000239">
    <property type="protein sequence ID" value="CCF84164.1"/>
    <property type="molecule type" value="Genomic_DNA"/>
</dbReference>
<comment type="pathway">
    <text evidence="1 11">Lipid metabolism; fatty acid biosynthesis.</text>
</comment>
<dbReference type="PANTHER" id="PTHR11712:SF336">
    <property type="entry name" value="3-OXOACYL-[ACYL-CARRIER-PROTEIN] SYNTHASE, MITOCHONDRIAL"/>
    <property type="match status" value="1"/>
</dbReference>
<comment type="catalytic activity">
    <reaction evidence="11">
        <text>a fatty acyl-[ACP] + malonyl-[ACP] + H(+) = a 3-oxoacyl-[ACP] + holo-[ACP] + CO2</text>
        <dbReference type="Rhea" id="RHEA:22836"/>
        <dbReference type="Rhea" id="RHEA-COMP:9623"/>
        <dbReference type="Rhea" id="RHEA-COMP:9685"/>
        <dbReference type="Rhea" id="RHEA-COMP:9916"/>
        <dbReference type="Rhea" id="RHEA-COMP:14125"/>
        <dbReference type="ChEBI" id="CHEBI:15378"/>
        <dbReference type="ChEBI" id="CHEBI:16526"/>
        <dbReference type="ChEBI" id="CHEBI:64479"/>
        <dbReference type="ChEBI" id="CHEBI:78449"/>
        <dbReference type="ChEBI" id="CHEBI:78776"/>
        <dbReference type="ChEBI" id="CHEBI:138651"/>
    </reaction>
</comment>
<feature type="region of interest" description="Disordered" evidence="14">
    <location>
        <begin position="1"/>
        <end position="22"/>
    </location>
</feature>
<evidence type="ECO:0000256" key="12">
    <source>
        <dbReference type="PIRSR" id="PIRSR000447-1"/>
    </source>
</evidence>
<dbReference type="InterPro" id="IPR014031">
    <property type="entry name" value="Ketoacyl_synth_C"/>
</dbReference>
<comment type="catalytic activity">
    <reaction evidence="11">
        <text>(9Z)-hexadecenoyl-[ACP] + malonyl-[ACP] + H(+) = 3-oxo-(11Z)-octadecenoyl-[ACP] + holo-[ACP] + CO2</text>
        <dbReference type="Rhea" id="RHEA:55040"/>
        <dbReference type="Rhea" id="RHEA-COMP:9623"/>
        <dbReference type="Rhea" id="RHEA-COMP:9685"/>
        <dbReference type="Rhea" id="RHEA-COMP:10800"/>
        <dbReference type="Rhea" id="RHEA-COMP:14074"/>
        <dbReference type="ChEBI" id="CHEBI:15378"/>
        <dbReference type="ChEBI" id="CHEBI:16526"/>
        <dbReference type="ChEBI" id="CHEBI:64479"/>
        <dbReference type="ChEBI" id="CHEBI:78449"/>
        <dbReference type="ChEBI" id="CHEBI:83989"/>
        <dbReference type="ChEBI" id="CHEBI:138538"/>
        <dbReference type="EC" id="2.3.1.179"/>
    </reaction>
</comment>
<dbReference type="SUPFAM" id="SSF53901">
    <property type="entry name" value="Thiolase-like"/>
    <property type="match status" value="2"/>
</dbReference>
<sequence>MPARFRPGHAGPASGNPGGATAMTRWVDEDIPRRVVVTGIGAVTPIGAGARGLWNGVVESRPVIRAIDRFDASVFRSRLAAHVDDFDPAIYMDTRQLRRLDRFSRFSVAAARQALDDAGLRPSEFEQESIGVSIGSALGGIAYGEEQHERFVRDGPRAVSPLVALTVFGGAGACNVAMEFDLRGPVTGNANSCASGAVAIGEAFRMVRSGEAIAMLAGGAEAPLSPLAFGAFALIKSMSTRNAEPELASRPFDRERDGFVMGEGAALLLLEEREHALARGARVYAELLGFGATNDAYHMTAPRPDGSQSARAIIRALRDAGLRPEQIDYVNAHASATPLNDSVEVLAIKHALGSHAYRVPVTGTKGLHGHALGASGAFEAAITCLAIDHQYVPGTANLLVPDPACDLQHLPLTGRRQAIRHAISNSFGFGGINACLAFREHIKEHGS</sequence>
<dbReference type="GO" id="GO:0030497">
    <property type="term" value="P:fatty acid elongation"/>
    <property type="evidence" value="ECO:0007669"/>
    <property type="project" value="UniProtKB-ARBA"/>
</dbReference>
<keyword evidence="8" id="KW-0443">Lipid metabolism</keyword>
<dbReference type="InterPro" id="IPR020841">
    <property type="entry name" value="PKS_Beta-ketoAc_synthase_dom"/>
</dbReference>
<dbReference type="Pfam" id="PF02801">
    <property type="entry name" value="Ketoacyl-synt_C"/>
    <property type="match status" value="1"/>
</dbReference>
<dbReference type="PIRSF" id="PIRSF000447">
    <property type="entry name" value="KAS_II"/>
    <property type="match status" value="1"/>
</dbReference>
<keyword evidence="9 11" id="KW-0275">Fatty acid biosynthesis</keyword>
<evidence type="ECO:0000256" key="13">
    <source>
        <dbReference type="RuleBase" id="RU003694"/>
    </source>
</evidence>
<dbReference type="InterPro" id="IPR016039">
    <property type="entry name" value="Thiolase-like"/>
</dbReference>
<evidence type="ECO:0000313" key="17">
    <source>
        <dbReference type="Proteomes" id="UP000004221"/>
    </source>
</evidence>
<dbReference type="InterPro" id="IPR014030">
    <property type="entry name" value="Ketoacyl_synth_N"/>
</dbReference>
<name>I4EHK2_9BACT</name>
<evidence type="ECO:0000256" key="1">
    <source>
        <dbReference type="ARBA" id="ARBA00005194"/>
    </source>
</evidence>
<comment type="caution">
    <text evidence="16">The sequence shown here is derived from an EMBL/GenBank/DDBJ whole genome shotgun (WGS) entry which is preliminary data.</text>
</comment>
<dbReference type="InterPro" id="IPR017568">
    <property type="entry name" value="3-oxoacyl-ACP_synth-2"/>
</dbReference>
<evidence type="ECO:0000256" key="6">
    <source>
        <dbReference type="ARBA" id="ARBA00022679"/>
    </source>
</evidence>
<evidence type="ECO:0000256" key="7">
    <source>
        <dbReference type="ARBA" id="ARBA00022832"/>
    </source>
</evidence>
<evidence type="ECO:0000256" key="9">
    <source>
        <dbReference type="ARBA" id="ARBA00023160"/>
    </source>
</evidence>
<dbReference type="NCBIfam" id="TIGR03150">
    <property type="entry name" value="fabF"/>
    <property type="match status" value="1"/>
</dbReference>
<dbReference type="Gene3D" id="3.40.47.10">
    <property type="match status" value="2"/>
</dbReference>
<keyword evidence="17" id="KW-1185">Reference proteome</keyword>
<reference evidence="16 17" key="1">
    <citation type="journal article" date="2012" name="ISME J.">
        <title>Nitrification expanded: discovery, physiology and genomics of a nitrite-oxidizing bacterium from the phylum Chloroflexi.</title>
        <authorList>
            <person name="Sorokin D.Y."/>
            <person name="Lucker S."/>
            <person name="Vejmelkova D."/>
            <person name="Kostrikina N.A."/>
            <person name="Kleerebezem R."/>
            <person name="Rijpstra W.I."/>
            <person name="Damste J.S."/>
            <person name="Le Paslier D."/>
            <person name="Muyzer G."/>
            <person name="Wagner M."/>
            <person name="van Loosdrecht M.C."/>
            <person name="Daims H."/>
        </authorList>
    </citation>
    <scope>NUCLEOTIDE SEQUENCE [LARGE SCALE GENOMIC DNA]</scope>
    <source>
        <strain evidence="17">none</strain>
    </source>
</reference>
<evidence type="ECO:0000256" key="4">
    <source>
        <dbReference type="ARBA" id="ARBA00014657"/>
    </source>
</evidence>
<organism evidence="16 17">
    <name type="scientific">Nitrolancea hollandica Lb</name>
    <dbReference type="NCBI Taxonomy" id="1129897"/>
    <lineage>
        <taxon>Bacteria</taxon>
        <taxon>Pseudomonadati</taxon>
        <taxon>Thermomicrobiota</taxon>
        <taxon>Thermomicrobia</taxon>
        <taxon>Sphaerobacterales</taxon>
        <taxon>Sphaerobacterineae</taxon>
        <taxon>Sphaerobacteraceae</taxon>
        <taxon>Nitrolancea</taxon>
    </lineage>
</organism>
<keyword evidence="5 11" id="KW-0444">Lipid biosynthesis</keyword>
<dbReference type="AlphaFoldDB" id="I4EHK2"/>
<accession>I4EHK2</accession>
<feature type="domain" description="Ketosynthase family 3 (KS3)" evidence="15">
    <location>
        <begin position="32"/>
        <end position="440"/>
    </location>
</feature>
<dbReference type="FunFam" id="3.40.47.10:FF:000029">
    <property type="entry name" value="3-oxoacyl-[acyl-carrier-protein] synthase 1"/>
    <property type="match status" value="1"/>
</dbReference>
<evidence type="ECO:0000256" key="10">
    <source>
        <dbReference type="ARBA" id="ARBA00023315"/>
    </source>
</evidence>
<evidence type="ECO:0000256" key="5">
    <source>
        <dbReference type="ARBA" id="ARBA00022516"/>
    </source>
</evidence>
<evidence type="ECO:0000256" key="2">
    <source>
        <dbReference type="ARBA" id="ARBA00008467"/>
    </source>
</evidence>
<evidence type="ECO:0000256" key="8">
    <source>
        <dbReference type="ARBA" id="ARBA00023098"/>
    </source>
</evidence>
<dbReference type="GO" id="GO:0005829">
    <property type="term" value="C:cytosol"/>
    <property type="evidence" value="ECO:0007669"/>
    <property type="project" value="TreeGrafter"/>
</dbReference>
<feature type="active site" description="For beta-ketoacyl synthase activity" evidence="12">
    <location>
        <position position="193"/>
    </location>
</feature>
<evidence type="ECO:0000256" key="3">
    <source>
        <dbReference type="ARBA" id="ARBA00012356"/>
    </source>
</evidence>
<evidence type="ECO:0000313" key="16">
    <source>
        <dbReference type="EMBL" id="CCF84164.1"/>
    </source>
</evidence>